<dbReference type="Proteomes" id="UP001327027">
    <property type="component" value="Unassembled WGS sequence"/>
</dbReference>
<gene>
    <name evidence="2" type="ORF">U6A24_12705</name>
</gene>
<dbReference type="RefSeq" id="WP_324180354.1">
    <property type="nucleotide sequence ID" value="NZ_BAABAW010000024.1"/>
</dbReference>
<name>A0ABU5ZWR8_9FLAO</name>
<accession>A0ABU5ZWR8</accession>
<dbReference type="EMBL" id="JAYKLX010000005">
    <property type="protein sequence ID" value="MEB3346330.1"/>
    <property type="molecule type" value="Genomic_DNA"/>
</dbReference>
<feature type="transmembrane region" description="Helical" evidence="1">
    <location>
        <begin position="6"/>
        <end position="24"/>
    </location>
</feature>
<evidence type="ECO:0000256" key="1">
    <source>
        <dbReference type="SAM" id="Phobius"/>
    </source>
</evidence>
<keyword evidence="1" id="KW-0812">Transmembrane</keyword>
<evidence type="ECO:0000313" key="2">
    <source>
        <dbReference type="EMBL" id="MEB3346330.1"/>
    </source>
</evidence>
<comment type="caution">
    <text evidence="2">The sequence shown here is derived from an EMBL/GenBank/DDBJ whole genome shotgun (WGS) entry which is preliminary data.</text>
</comment>
<keyword evidence="3" id="KW-1185">Reference proteome</keyword>
<reference evidence="2 3" key="1">
    <citation type="journal article" date="2013" name="Int. J. Syst. Evol. Microbiol.">
        <title>Aquimarina gracilis sp. nov., isolated from the gut microflora of a mussel, Mytilus coruscus, and emended description of Aquimarina spongiae.</title>
        <authorList>
            <person name="Park S.C."/>
            <person name="Choe H.N."/>
            <person name="Baik K.S."/>
            <person name="Seong C.N."/>
        </authorList>
    </citation>
    <scope>NUCLEOTIDE SEQUENCE [LARGE SCALE GENOMIC DNA]</scope>
    <source>
        <strain evidence="2 3">PSC32</strain>
    </source>
</reference>
<organism evidence="2 3">
    <name type="scientific">Aquimarina gracilis</name>
    <dbReference type="NCBI Taxonomy" id="874422"/>
    <lineage>
        <taxon>Bacteria</taxon>
        <taxon>Pseudomonadati</taxon>
        <taxon>Bacteroidota</taxon>
        <taxon>Flavobacteriia</taxon>
        <taxon>Flavobacteriales</taxon>
        <taxon>Flavobacteriaceae</taxon>
        <taxon>Aquimarina</taxon>
    </lineage>
</organism>
<keyword evidence="1" id="KW-1133">Transmembrane helix</keyword>
<proteinExistence type="predicted"/>
<evidence type="ECO:0000313" key="3">
    <source>
        <dbReference type="Proteomes" id="UP001327027"/>
    </source>
</evidence>
<keyword evidence="1" id="KW-0472">Membrane</keyword>
<protein>
    <submittedName>
        <fullName evidence="2">Uncharacterized protein</fullName>
    </submittedName>
</protein>
<sequence length="90" mass="10505">MKTILIITSTLSLFFLVIVVSVLLKKWRIHKYKKAVKVSTENELELRKKGLKPFNFFPSGKRTKSVKVWARSYKDAQIIFQNNKRSGIYG</sequence>